<organism evidence="2 3">
    <name type="scientific">Polaribacter cellanae</name>
    <dbReference type="NCBI Taxonomy" id="2818493"/>
    <lineage>
        <taxon>Bacteria</taxon>
        <taxon>Pseudomonadati</taxon>
        <taxon>Bacteroidota</taxon>
        <taxon>Flavobacteriia</taxon>
        <taxon>Flavobacteriales</taxon>
        <taxon>Flavobacteriaceae</taxon>
    </lineage>
</organism>
<dbReference type="InterPro" id="IPR000182">
    <property type="entry name" value="GNAT_dom"/>
</dbReference>
<accession>A0A975CUG0</accession>
<dbReference type="PROSITE" id="PS51186">
    <property type="entry name" value="GNAT"/>
    <property type="match status" value="1"/>
</dbReference>
<keyword evidence="3" id="KW-1185">Reference proteome</keyword>
<evidence type="ECO:0000313" key="3">
    <source>
        <dbReference type="Proteomes" id="UP000663920"/>
    </source>
</evidence>
<dbReference type="PANTHER" id="PTHR43792:SF1">
    <property type="entry name" value="N-ACETYLTRANSFERASE DOMAIN-CONTAINING PROTEIN"/>
    <property type="match status" value="1"/>
</dbReference>
<protein>
    <submittedName>
        <fullName evidence="2">GNAT family N-acetyltransferase</fullName>
    </submittedName>
</protein>
<dbReference type="SUPFAM" id="SSF55729">
    <property type="entry name" value="Acyl-CoA N-acyltransferases (Nat)"/>
    <property type="match status" value="1"/>
</dbReference>
<gene>
    <name evidence="2" type="ORF">J3359_00030</name>
</gene>
<dbReference type="Gene3D" id="3.40.630.30">
    <property type="match status" value="1"/>
</dbReference>
<reference evidence="2 3" key="1">
    <citation type="submission" date="2021-03" db="EMBL/GenBank/DDBJ databases">
        <title>Complete genome of Polaribacter_sp.SM13.</title>
        <authorList>
            <person name="Jeong S.W."/>
            <person name="Bae J.W."/>
        </authorList>
    </citation>
    <scope>NUCLEOTIDE SEQUENCE [LARGE SCALE GENOMIC DNA]</scope>
    <source>
        <strain evidence="2 3">SM13</strain>
    </source>
</reference>
<dbReference type="InterPro" id="IPR016181">
    <property type="entry name" value="Acyl_CoA_acyltransferase"/>
</dbReference>
<dbReference type="CDD" id="cd04301">
    <property type="entry name" value="NAT_SF"/>
    <property type="match status" value="1"/>
</dbReference>
<name>A0A975CUG0_9FLAO</name>
<evidence type="ECO:0000313" key="2">
    <source>
        <dbReference type="EMBL" id="QTE24402.1"/>
    </source>
</evidence>
<dbReference type="AlphaFoldDB" id="A0A975CUG0"/>
<sequence length="118" mass="14113">MVICDKLYKEENRIFWLLQYKNEIIGNIVLHRISLKNNFAEIGYKLKPAFQQKGFISEVLKEVLKFGFQKIKLKTIEAFTHKDNTASIVLLERYNFVFQPERTDKGFEHNRIFKLEDN</sequence>
<dbReference type="KEGG" id="pcea:J3359_00030"/>
<evidence type="ECO:0000259" key="1">
    <source>
        <dbReference type="PROSITE" id="PS51186"/>
    </source>
</evidence>
<dbReference type="EMBL" id="CP071869">
    <property type="protein sequence ID" value="QTE24402.1"/>
    <property type="molecule type" value="Genomic_DNA"/>
</dbReference>
<dbReference type="Proteomes" id="UP000663920">
    <property type="component" value="Chromosome"/>
</dbReference>
<dbReference type="GO" id="GO:0016747">
    <property type="term" value="F:acyltransferase activity, transferring groups other than amino-acyl groups"/>
    <property type="evidence" value="ECO:0007669"/>
    <property type="project" value="InterPro"/>
</dbReference>
<dbReference type="InterPro" id="IPR051531">
    <property type="entry name" value="N-acetyltransferase"/>
</dbReference>
<proteinExistence type="predicted"/>
<dbReference type="Pfam" id="PF13302">
    <property type="entry name" value="Acetyltransf_3"/>
    <property type="match status" value="1"/>
</dbReference>
<feature type="domain" description="N-acetyltransferase" evidence="1">
    <location>
        <begin position="1"/>
        <end position="118"/>
    </location>
</feature>
<dbReference type="PANTHER" id="PTHR43792">
    <property type="entry name" value="GNAT FAMILY, PUTATIVE (AFU_ORTHOLOGUE AFUA_3G00765)-RELATED-RELATED"/>
    <property type="match status" value="1"/>
</dbReference>